<comment type="caution">
    <text evidence="2">The sequence shown here is derived from an EMBL/GenBank/DDBJ whole genome shotgun (WGS) entry which is preliminary data.</text>
</comment>
<feature type="transmembrane region" description="Helical" evidence="1">
    <location>
        <begin position="38"/>
        <end position="62"/>
    </location>
</feature>
<evidence type="ECO:0008006" key="4">
    <source>
        <dbReference type="Google" id="ProtNLM"/>
    </source>
</evidence>
<dbReference type="Proteomes" id="UP001482620">
    <property type="component" value="Unassembled WGS sequence"/>
</dbReference>
<sequence length="171" mass="18116">YFEAEAVLWAMGATALVSFGMSLFAMQSKWDFTSKAGCLWMLAWSLFSFLLMCAIIRSQLLVVFAVPLQMHGAVGLHGPGTLLVHVSLSWTGGLELLALSGGVGRAWQCAALLAVGAVGWGMAWRGCSLWGGGVVSTSRMWGHRRLDRLGGDGGAELDSVSPWAVVAVAVM</sequence>
<dbReference type="EMBL" id="JAHRIQ010062727">
    <property type="protein sequence ID" value="MEQ2241998.1"/>
    <property type="molecule type" value="Genomic_DNA"/>
</dbReference>
<accession>A0ABV0U9Y8</accession>
<feature type="transmembrane region" description="Helical" evidence="1">
    <location>
        <begin position="6"/>
        <end position="26"/>
    </location>
</feature>
<organism evidence="2 3">
    <name type="scientific">Ilyodon furcidens</name>
    <name type="common">goldbreast splitfin</name>
    <dbReference type="NCBI Taxonomy" id="33524"/>
    <lineage>
        <taxon>Eukaryota</taxon>
        <taxon>Metazoa</taxon>
        <taxon>Chordata</taxon>
        <taxon>Craniata</taxon>
        <taxon>Vertebrata</taxon>
        <taxon>Euteleostomi</taxon>
        <taxon>Actinopterygii</taxon>
        <taxon>Neopterygii</taxon>
        <taxon>Teleostei</taxon>
        <taxon>Neoteleostei</taxon>
        <taxon>Acanthomorphata</taxon>
        <taxon>Ovalentaria</taxon>
        <taxon>Atherinomorphae</taxon>
        <taxon>Cyprinodontiformes</taxon>
        <taxon>Goodeidae</taxon>
        <taxon>Ilyodon</taxon>
    </lineage>
</organism>
<evidence type="ECO:0000313" key="3">
    <source>
        <dbReference type="Proteomes" id="UP001482620"/>
    </source>
</evidence>
<keyword evidence="1" id="KW-0812">Transmembrane</keyword>
<gene>
    <name evidence="2" type="ORF">ILYODFUR_031242</name>
</gene>
<reference evidence="2 3" key="1">
    <citation type="submission" date="2021-06" db="EMBL/GenBank/DDBJ databases">
        <authorList>
            <person name="Palmer J.M."/>
        </authorList>
    </citation>
    <scope>NUCLEOTIDE SEQUENCE [LARGE SCALE GENOMIC DNA]</scope>
    <source>
        <strain evidence="3">if_2019</strain>
        <tissue evidence="2">Muscle</tissue>
    </source>
</reference>
<evidence type="ECO:0000313" key="2">
    <source>
        <dbReference type="EMBL" id="MEQ2241998.1"/>
    </source>
</evidence>
<keyword evidence="1" id="KW-1133">Transmembrane helix</keyword>
<evidence type="ECO:0000256" key="1">
    <source>
        <dbReference type="SAM" id="Phobius"/>
    </source>
</evidence>
<keyword evidence="3" id="KW-1185">Reference proteome</keyword>
<feature type="non-terminal residue" evidence="2">
    <location>
        <position position="1"/>
    </location>
</feature>
<proteinExistence type="predicted"/>
<feature type="transmembrane region" description="Helical" evidence="1">
    <location>
        <begin position="82"/>
        <end position="99"/>
    </location>
</feature>
<feature type="transmembrane region" description="Helical" evidence="1">
    <location>
        <begin position="106"/>
        <end position="124"/>
    </location>
</feature>
<protein>
    <recommendedName>
        <fullName evidence="4">NADH dehydrogenase subunit 6</fullName>
    </recommendedName>
</protein>
<keyword evidence="1" id="KW-0472">Membrane</keyword>
<name>A0ABV0U9Y8_9TELE</name>